<gene>
    <name evidence="2" type="ORF">Q9L58_007465</name>
</gene>
<dbReference type="PANTHER" id="PTHR40788:SF1">
    <property type="entry name" value="IPA PROTEIN"/>
    <property type="match status" value="1"/>
</dbReference>
<keyword evidence="3" id="KW-1185">Reference proteome</keyword>
<protein>
    <submittedName>
        <fullName evidence="2">Uncharacterized protein</fullName>
    </submittedName>
</protein>
<proteinExistence type="predicted"/>
<comment type="caution">
    <text evidence="2">The sequence shown here is derived from an EMBL/GenBank/DDBJ whole genome shotgun (WGS) entry which is preliminary data.</text>
</comment>
<feature type="region of interest" description="Disordered" evidence="1">
    <location>
        <begin position="582"/>
        <end position="605"/>
    </location>
</feature>
<evidence type="ECO:0000256" key="1">
    <source>
        <dbReference type="SAM" id="MobiDB-lite"/>
    </source>
</evidence>
<sequence length="716" mass="79540">MPPDNPFGALVVSTWRDLQRKYNRDKAAIHATWLSLSLAQRKELILAGVVGGEEGFLRHRDDTRLGNVRFVIPELNIRDLVTGDTALAFLERRATTSVLAMYPYDAHTMRTSMRVNGFSHATGRKQGAVMMFIEEDQYGACMELGKNARGNEMDTLLQMGNGCILIENEGSMVLERQGKLYNFLSLLVDDIMDMKRTLEDPDGEKKLPKRKKAAVAPKGEIEKTLQRLEVSGSSRKAKGAKSKVSLKEAFDRLAQDSQEQFLSTDDHTNLIREEPLYFSHIANNYFFSSPGMTPDEKGETDHIYSGEAATKSTLELLRDAYQASAYWMYLSTLASSLAKHNQNTTEKIRTPLTDELWATCNKELLRTRAVYRRLVQTELKYSKYFVRTESTIQLKGTLDAVAKKNQFVSWILQLAAKTEYSDIDTAQQLSSLDAFQETVVKARELISERMGDALADIAVVVAFMARLRQVIVVPTHAVSSAFEKQLAVRTVAMEAACSEVDLVDYVFPVDNLKESAACQDCFRVIDTRLSTAGLGDLSTVFRGPVEISVRGVFAKLAEAGATAQQGKEVPFDPFISRAAGEPAQSSSAHLKPKTHGTPTPGTVSQDAPQNNHLLKLEPISTSPTAIKTFRKLFRADSRGAIPWVAFTAAMTNIGFTIEPIGGSISRFRPPGVEDSPISLHRPHPTDKLEGWALLRVARRLKRSYGWSADTFVVAKR</sequence>
<reference evidence="2 3" key="1">
    <citation type="submission" date="2024-02" db="EMBL/GenBank/DDBJ databases">
        <title>Discinaceae phylogenomics.</title>
        <authorList>
            <person name="Dirks A.C."/>
            <person name="James T.Y."/>
        </authorList>
    </citation>
    <scope>NUCLEOTIDE SEQUENCE [LARGE SCALE GENOMIC DNA]</scope>
    <source>
        <strain evidence="2 3">ACD0624</strain>
    </source>
</reference>
<dbReference type="EMBL" id="JBBBZM010000119">
    <property type="protein sequence ID" value="KAL0633638.1"/>
    <property type="molecule type" value="Genomic_DNA"/>
</dbReference>
<name>A0ABR3GCU6_9PEZI</name>
<dbReference type="PANTHER" id="PTHR40788">
    <property type="entry name" value="CLR5 DOMAIN-CONTAINING PROTEIN-RELATED"/>
    <property type="match status" value="1"/>
</dbReference>
<accession>A0ABR3GCU6</accession>
<organism evidence="2 3">
    <name type="scientific">Discina gigas</name>
    <dbReference type="NCBI Taxonomy" id="1032678"/>
    <lineage>
        <taxon>Eukaryota</taxon>
        <taxon>Fungi</taxon>
        <taxon>Dikarya</taxon>
        <taxon>Ascomycota</taxon>
        <taxon>Pezizomycotina</taxon>
        <taxon>Pezizomycetes</taxon>
        <taxon>Pezizales</taxon>
        <taxon>Discinaceae</taxon>
        <taxon>Discina</taxon>
    </lineage>
</organism>
<evidence type="ECO:0000313" key="2">
    <source>
        <dbReference type="EMBL" id="KAL0633638.1"/>
    </source>
</evidence>
<evidence type="ECO:0000313" key="3">
    <source>
        <dbReference type="Proteomes" id="UP001447188"/>
    </source>
</evidence>
<dbReference type="Proteomes" id="UP001447188">
    <property type="component" value="Unassembled WGS sequence"/>
</dbReference>